<protein>
    <submittedName>
        <fullName evidence="1">Site-specific DNA-methyltransferase</fullName>
    </submittedName>
</protein>
<organism evidence="1 2">
    <name type="scientific">Escherichia coli</name>
    <dbReference type="NCBI Taxonomy" id="562"/>
    <lineage>
        <taxon>Bacteria</taxon>
        <taxon>Pseudomonadati</taxon>
        <taxon>Pseudomonadota</taxon>
        <taxon>Gammaproteobacteria</taxon>
        <taxon>Enterobacterales</taxon>
        <taxon>Enterobacteriaceae</taxon>
        <taxon>Escherichia</taxon>
    </lineage>
</organism>
<keyword evidence="1" id="KW-0808">Transferase</keyword>
<evidence type="ECO:0000313" key="1">
    <source>
        <dbReference type="EMBL" id="EFA4421436.1"/>
    </source>
</evidence>
<dbReference type="AlphaFoldDB" id="A0A826JBJ7"/>
<name>A0A826JBJ7_ECOLX</name>
<reference evidence="1 2" key="1">
    <citation type="submission" date="2019-03" db="EMBL/GenBank/DDBJ databases">
        <authorList>
            <consortium name="GenomeTrakr network: Whole genome sequencing for foodborne pathogen traceback"/>
        </authorList>
    </citation>
    <scope>NUCLEOTIDE SEQUENCE [LARGE SCALE GENOMIC DNA]</scope>
    <source>
        <strain evidence="1 2">PSU-1190</strain>
    </source>
</reference>
<keyword evidence="1" id="KW-0489">Methyltransferase</keyword>
<accession>A0A826JBJ7</accession>
<dbReference type="GO" id="GO:0032259">
    <property type="term" value="P:methylation"/>
    <property type="evidence" value="ECO:0007669"/>
    <property type="project" value="UniProtKB-KW"/>
</dbReference>
<sequence>ISPSLLKSFKTPYNPRIKAPFVF</sequence>
<dbReference type="GO" id="GO:0008168">
    <property type="term" value="F:methyltransferase activity"/>
    <property type="evidence" value="ECO:0007669"/>
    <property type="project" value="UniProtKB-KW"/>
</dbReference>
<dbReference type="Proteomes" id="UP000591371">
    <property type="component" value="Unassembled WGS sequence"/>
</dbReference>
<dbReference type="EMBL" id="AASATZ010000190">
    <property type="protein sequence ID" value="EFA4421436.1"/>
    <property type="molecule type" value="Genomic_DNA"/>
</dbReference>
<proteinExistence type="predicted"/>
<comment type="caution">
    <text evidence="1">The sequence shown here is derived from an EMBL/GenBank/DDBJ whole genome shotgun (WGS) entry which is preliminary data.</text>
</comment>
<evidence type="ECO:0000313" key="2">
    <source>
        <dbReference type="Proteomes" id="UP000591371"/>
    </source>
</evidence>
<feature type="non-terminal residue" evidence="1">
    <location>
        <position position="1"/>
    </location>
</feature>
<gene>
    <name evidence="1" type="ORF">D3G36_27290</name>
</gene>